<keyword evidence="3" id="KW-1185">Reference proteome</keyword>
<accession>A0ABQ0KV07</accession>
<feature type="transmembrane region" description="Helical" evidence="1">
    <location>
        <begin position="31"/>
        <end position="48"/>
    </location>
</feature>
<protein>
    <recommendedName>
        <fullName evidence="4">G-protein coupled receptors family 1 profile domain-containing protein</fullName>
    </recommendedName>
</protein>
<evidence type="ECO:0000256" key="1">
    <source>
        <dbReference type="SAM" id="Phobius"/>
    </source>
</evidence>
<keyword evidence="1" id="KW-0812">Transmembrane</keyword>
<organism evidence="2 3">
    <name type="scientific">Mycena chlorophos</name>
    <name type="common">Agaric fungus</name>
    <name type="synonym">Agaricus chlorophos</name>
    <dbReference type="NCBI Taxonomy" id="658473"/>
    <lineage>
        <taxon>Eukaryota</taxon>
        <taxon>Fungi</taxon>
        <taxon>Dikarya</taxon>
        <taxon>Basidiomycota</taxon>
        <taxon>Agaricomycotina</taxon>
        <taxon>Agaricomycetes</taxon>
        <taxon>Agaricomycetidae</taxon>
        <taxon>Agaricales</taxon>
        <taxon>Marasmiineae</taxon>
        <taxon>Mycenaceae</taxon>
        <taxon>Mycena</taxon>
    </lineage>
</organism>
<keyword evidence="1" id="KW-0472">Membrane</keyword>
<sequence>MAASADDGTEVLHQLGHHIAAQVLQPVAETGIVAAYTLILAFVIVSACRRGLERPGSRVMLAVLIQLYLTSVVLWTLTLGNFFTFLSVLFFRPYPDNTPLTERLNQAQGSTASLSAAAQGLFLLNVCFLSSVRFSSQSKLQMLVGNCVVIWRVRVIYRRSHWLALLAALLLVCFGFSLTDAICLGALGLDTSRNMVRGGAVCAHTELVAWTTSVALNVCSTSLIWFKAWQHRRLMRVAGAERRSTTGSVHHTLSRLAESGFAYCLILLTQIILFVPTRFGTPGIYFFFSLAALGDHIIRNVSDAAVPRHQAQPRDVGRGKSGGD</sequence>
<reference evidence="2" key="1">
    <citation type="submission" date="2014-09" db="EMBL/GenBank/DDBJ databases">
        <title>Genome sequence of the luminous mushroom Mycena chlorophos for searching fungal bioluminescence genes.</title>
        <authorList>
            <person name="Tanaka Y."/>
            <person name="Kasuga D."/>
            <person name="Oba Y."/>
            <person name="Hase S."/>
            <person name="Sato K."/>
            <person name="Oba Y."/>
            <person name="Sakakibara Y."/>
        </authorList>
    </citation>
    <scope>NUCLEOTIDE SEQUENCE</scope>
</reference>
<feature type="transmembrane region" description="Helical" evidence="1">
    <location>
        <begin position="207"/>
        <end position="226"/>
    </location>
</feature>
<proteinExistence type="predicted"/>
<dbReference type="EMBL" id="DF838182">
    <property type="protein sequence ID" value="GAT42676.1"/>
    <property type="molecule type" value="Genomic_DNA"/>
</dbReference>
<keyword evidence="1" id="KW-1133">Transmembrane helix</keyword>
<gene>
    <name evidence="2" type="ORF">MCHLO_00384</name>
</gene>
<evidence type="ECO:0000313" key="2">
    <source>
        <dbReference type="EMBL" id="GAT42676.1"/>
    </source>
</evidence>
<evidence type="ECO:0000313" key="3">
    <source>
        <dbReference type="Proteomes" id="UP000815677"/>
    </source>
</evidence>
<feature type="transmembrane region" description="Helical" evidence="1">
    <location>
        <begin position="111"/>
        <end position="132"/>
    </location>
</feature>
<feature type="transmembrane region" description="Helical" evidence="1">
    <location>
        <begin position="260"/>
        <end position="277"/>
    </location>
</feature>
<feature type="transmembrane region" description="Helical" evidence="1">
    <location>
        <begin position="162"/>
        <end position="187"/>
    </location>
</feature>
<evidence type="ECO:0008006" key="4">
    <source>
        <dbReference type="Google" id="ProtNLM"/>
    </source>
</evidence>
<name>A0ABQ0KV07_MYCCL</name>
<feature type="transmembrane region" description="Helical" evidence="1">
    <location>
        <begin position="60"/>
        <end position="91"/>
    </location>
</feature>
<dbReference type="Proteomes" id="UP000815677">
    <property type="component" value="Unassembled WGS sequence"/>
</dbReference>